<accession>A0A7R8WWQ5</accession>
<protein>
    <submittedName>
        <fullName evidence="2">Uncharacterized protein</fullName>
    </submittedName>
</protein>
<dbReference type="AlphaFoldDB" id="A0A7R8WWQ5"/>
<gene>
    <name evidence="2" type="ORF">CTOB1V02_LOCUS14398</name>
</gene>
<evidence type="ECO:0000313" key="2">
    <source>
        <dbReference type="EMBL" id="CAD7236583.1"/>
    </source>
</evidence>
<reference evidence="2" key="1">
    <citation type="submission" date="2020-11" db="EMBL/GenBank/DDBJ databases">
        <authorList>
            <person name="Tran Van P."/>
        </authorList>
    </citation>
    <scope>NUCLEOTIDE SEQUENCE</scope>
</reference>
<sequence length="133" mass="14160">RTLRYRAELDPEEPTLVPLTTLIGNHLVVRAGIDETELRSTLARLGLEVVVSPAASIPPEGIVGEGPWIFVPAPTPSTTSEEEYSQPSPPPVIPQGPSAGGGDVIDPCEEELRWDNAENGDHPSGSIGDFRSL</sequence>
<dbReference type="EMBL" id="OB680154">
    <property type="protein sequence ID" value="CAD7236583.1"/>
    <property type="molecule type" value="Genomic_DNA"/>
</dbReference>
<organism evidence="2">
    <name type="scientific">Cyprideis torosa</name>
    <dbReference type="NCBI Taxonomy" id="163714"/>
    <lineage>
        <taxon>Eukaryota</taxon>
        <taxon>Metazoa</taxon>
        <taxon>Ecdysozoa</taxon>
        <taxon>Arthropoda</taxon>
        <taxon>Crustacea</taxon>
        <taxon>Oligostraca</taxon>
        <taxon>Ostracoda</taxon>
        <taxon>Podocopa</taxon>
        <taxon>Podocopida</taxon>
        <taxon>Cytherocopina</taxon>
        <taxon>Cytheroidea</taxon>
        <taxon>Cytherideidae</taxon>
        <taxon>Cyprideis</taxon>
    </lineage>
</organism>
<evidence type="ECO:0000256" key="1">
    <source>
        <dbReference type="SAM" id="MobiDB-lite"/>
    </source>
</evidence>
<feature type="region of interest" description="Disordered" evidence="1">
    <location>
        <begin position="63"/>
        <end position="133"/>
    </location>
</feature>
<proteinExistence type="predicted"/>
<name>A0A7R8WWQ5_9CRUS</name>
<feature type="non-terminal residue" evidence="2">
    <location>
        <position position="1"/>
    </location>
</feature>
<feature type="compositionally biased region" description="Basic and acidic residues" evidence="1">
    <location>
        <begin position="110"/>
        <end position="121"/>
    </location>
</feature>